<feature type="non-terminal residue" evidence="1">
    <location>
        <position position="1"/>
    </location>
</feature>
<protein>
    <submittedName>
        <fullName evidence="1">Uncharacterized protein</fullName>
    </submittedName>
</protein>
<organism evidence="1 2">
    <name type="scientific">Durusdinium trenchii</name>
    <dbReference type="NCBI Taxonomy" id="1381693"/>
    <lineage>
        <taxon>Eukaryota</taxon>
        <taxon>Sar</taxon>
        <taxon>Alveolata</taxon>
        <taxon>Dinophyceae</taxon>
        <taxon>Suessiales</taxon>
        <taxon>Symbiodiniaceae</taxon>
        <taxon>Durusdinium</taxon>
    </lineage>
</organism>
<sequence length="204" mass="22397">AFDRIRSTLGRGQTKTEWEFLGKKVCVSAWKKLHALGTGRFNRLVAAARAGEIALLAVPGYSICVPGVDSWQLESQWCSKELEGVAERNPIAADFADKILRHLPILRENPYNLHAAADHLESWVLGSLPRAPLLDVTGMGAMTADDRRSATHYVGRAKRRVALTAAAQAWAAGVPWAEALRICKRAVSRASPKAKALPKRRARR</sequence>
<keyword evidence="2" id="KW-1185">Reference proteome</keyword>
<accession>A0ABP0R2L6</accession>
<evidence type="ECO:0000313" key="1">
    <source>
        <dbReference type="EMBL" id="CAK9094355.1"/>
    </source>
</evidence>
<gene>
    <name evidence="1" type="ORF">SCF082_LOCUS44354</name>
</gene>
<dbReference type="EMBL" id="CAXAMM010040619">
    <property type="protein sequence ID" value="CAK9094355.1"/>
    <property type="molecule type" value="Genomic_DNA"/>
</dbReference>
<reference evidence="1 2" key="1">
    <citation type="submission" date="2024-02" db="EMBL/GenBank/DDBJ databases">
        <authorList>
            <person name="Chen Y."/>
            <person name="Shah S."/>
            <person name="Dougan E. K."/>
            <person name="Thang M."/>
            <person name="Chan C."/>
        </authorList>
    </citation>
    <scope>NUCLEOTIDE SEQUENCE [LARGE SCALE GENOMIC DNA]</scope>
</reference>
<proteinExistence type="predicted"/>
<comment type="caution">
    <text evidence="1">The sequence shown here is derived from an EMBL/GenBank/DDBJ whole genome shotgun (WGS) entry which is preliminary data.</text>
</comment>
<dbReference type="Proteomes" id="UP001642464">
    <property type="component" value="Unassembled WGS sequence"/>
</dbReference>
<evidence type="ECO:0000313" key="2">
    <source>
        <dbReference type="Proteomes" id="UP001642464"/>
    </source>
</evidence>
<name>A0ABP0R2L6_9DINO</name>